<dbReference type="Proteomes" id="UP000188354">
    <property type="component" value="Chromosome LG05"/>
</dbReference>
<organism evidence="1 2">
    <name type="scientific">Lupinus angustifolius</name>
    <name type="common">Narrow-leaved blue lupine</name>
    <dbReference type="NCBI Taxonomy" id="3871"/>
    <lineage>
        <taxon>Eukaryota</taxon>
        <taxon>Viridiplantae</taxon>
        <taxon>Streptophyta</taxon>
        <taxon>Embryophyta</taxon>
        <taxon>Tracheophyta</taxon>
        <taxon>Spermatophyta</taxon>
        <taxon>Magnoliopsida</taxon>
        <taxon>eudicotyledons</taxon>
        <taxon>Gunneridae</taxon>
        <taxon>Pentapetalae</taxon>
        <taxon>rosids</taxon>
        <taxon>fabids</taxon>
        <taxon>Fabales</taxon>
        <taxon>Fabaceae</taxon>
        <taxon>Papilionoideae</taxon>
        <taxon>50 kb inversion clade</taxon>
        <taxon>genistoids sensu lato</taxon>
        <taxon>core genistoids</taxon>
        <taxon>Genisteae</taxon>
        <taxon>Lupinus</taxon>
    </lineage>
</organism>
<protein>
    <submittedName>
        <fullName evidence="1">Uncharacterized protein</fullName>
    </submittedName>
</protein>
<dbReference type="Gramene" id="OIW11820">
    <property type="protein sequence ID" value="OIW11820"/>
    <property type="gene ID" value="TanjilG_07301"/>
</dbReference>
<evidence type="ECO:0000313" key="2">
    <source>
        <dbReference type="Proteomes" id="UP000188354"/>
    </source>
</evidence>
<dbReference type="AlphaFoldDB" id="A0A4P1RIJ1"/>
<sequence length="66" mass="7479">MRDEHNMRDDLEDSMEIDLDQIASSAGNTSSRAIRLDQNGLVRLIMIPWISRLVRPLSLDQTVQAA</sequence>
<name>A0A4P1RIJ1_LUPAN</name>
<evidence type="ECO:0000313" key="1">
    <source>
        <dbReference type="EMBL" id="OIW11820.1"/>
    </source>
</evidence>
<reference evidence="1 2" key="1">
    <citation type="journal article" date="2017" name="Plant Biotechnol. J.">
        <title>A comprehensive draft genome sequence for lupin (Lupinus angustifolius), an emerging health food: insights into plant-microbe interactions and legume evolution.</title>
        <authorList>
            <person name="Hane J.K."/>
            <person name="Ming Y."/>
            <person name="Kamphuis L.G."/>
            <person name="Nelson M.N."/>
            <person name="Garg G."/>
            <person name="Atkins C.A."/>
            <person name="Bayer P.E."/>
            <person name="Bravo A."/>
            <person name="Bringans S."/>
            <person name="Cannon S."/>
            <person name="Edwards D."/>
            <person name="Foley R."/>
            <person name="Gao L.L."/>
            <person name="Harrison M.J."/>
            <person name="Huang W."/>
            <person name="Hurgobin B."/>
            <person name="Li S."/>
            <person name="Liu C.W."/>
            <person name="McGrath A."/>
            <person name="Morahan G."/>
            <person name="Murray J."/>
            <person name="Weller J."/>
            <person name="Jian J."/>
            <person name="Singh K.B."/>
        </authorList>
    </citation>
    <scope>NUCLEOTIDE SEQUENCE [LARGE SCALE GENOMIC DNA]</scope>
    <source>
        <strain evidence="2">cv. Tanjil</strain>
        <tissue evidence="1">Whole plant</tissue>
    </source>
</reference>
<keyword evidence="2" id="KW-1185">Reference proteome</keyword>
<proteinExistence type="predicted"/>
<dbReference type="EMBL" id="CM007365">
    <property type="protein sequence ID" value="OIW11820.1"/>
    <property type="molecule type" value="Genomic_DNA"/>
</dbReference>
<gene>
    <name evidence="1" type="ORF">TanjilG_07301</name>
</gene>
<accession>A0A4P1RIJ1</accession>